<proteinExistence type="predicted"/>
<gene>
    <name evidence="1" type="ORF">HCEG_06415</name>
</gene>
<dbReference type="Proteomes" id="UP000008142">
    <property type="component" value="Unassembled WGS sequence"/>
</dbReference>
<dbReference type="HOGENOM" id="CLU_2793393_0_0_1"/>
<protein>
    <submittedName>
        <fullName evidence="1">Predicted protein</fullName>
    </submittedName>
</protein>
<dbReference type="EMBL" id="DS990640">
    <property type="protein sequence ID" value="EGC47200.1"/>
    <property type="molecule type" value="Genomic_DNA"/>
</dbReference>
<organism evidence="2">
    <name type="scientific">Ajellomyces capsulatus (strain H88)</name>
    <name type="common">Darling's disease fungus</name>
    <name type="synonym">Histoplasma capsulatum</name>
    <dbReference type="NCBI Taxonomy" id="544711"/>
    <lineage>
        <taxon>Eukaryota</taxon>
        <taxon>Fungi</taxon>
        <taxon>Dikarya</taxon>
        <taxon>Ascomycota</taxon>
        <taxon>Pezizomycotina</taxon>
        <taxon>Eurotiomycetes</taxon>
        <taxon>Eurotiomycetidae</taxon>
        <taxon>Onygenales</taxon>
        <taxon>Ajellomycetaceae</taxon>
        <taxon>Histoplasma</taxon>
    </lineage>
</organism>
<sequence>MHVDMRHGKIQDRSRTWNIFIIQPRSLNQPPPPPFSMVCPIQGHAEGHAEGHATIERPRCTEDVLYTW</sequence>
<name>F0ULV0_AJEC8</name>
<dbReference type="AlphaFoldDB" id="F0ULV0"/>
<accession>F0ULV0</accession>
<evidence type="ECO:0000313" key="1">
    <source>
        <dbReference type="EMBL" id="EGC47200.1"/>
    </source>
</evidence>
<reference evidence="2" key="1">
    <citation type="submission" date="2008-07" db="EMBL/GenBank/DDBJ databases">
        <title>Annotation of Ajellomyces capsulatus strain H88.</title>
        <authorList>
            <person name="Champion M."/>
            <person name="Cuomo C."/>
            <person name="Ma L.-J."/>
            <person name="Henn M.R."/>
            <person name="Sil A."/>
            <person name="Goldman B."/>
            <person name="Young S.K."/>
            <person name="Kodira C.D."/>
            <person name="Zeng Q."/>
            <person name="Koehrsen M."/>
            <person name="Alvarado L."/>
            <person name="Berlin A."/>
            <person name="Borenstein D."/>
            <person name="Chen Z."/>
            <person name="Engels R."/>
            <person name="Freedman E."/>
            <person name="Gellesch M."/>
            <person name="Goldberg J."/>
            <person name="Griggs A."/>
            <person name="Gujja S."/>
            <person name="Heiman D."/>
            <person name="Hepburn T."/>
            <person name="Howarth C."/>
            <person name="Jen D."/>
            <person name="Larson L."/>
            <person name="Lewis B."/>
            <person name="Mehta T."/>
            <person name="Park D."/>
            <person name="Pearson M."/>
            <person name="Roberts A."/>
            <person name="Saif S."/>
            <person name="Shea T."/>
            <person name="Shenoy N."/>
            <person name="Sisk P."/>
            <person name="Stolte C."/>
            <person name="Sykes S."/>
            <person name="Walk T."/>
            <person name="White J."/>
            <person name="Yandava C."/>
            <person name="Klein B."/>
            <person name="McEwen J.G."/>
            <person name="Puccia R."/>
            <person name="Goldman G.H."/>
            <person name="Felipe M.S."/>
            <person name="Nino-Vega G."/>
            <person name="San-Blas G."/>
            <person name="Taylor J."/>
            <person name="Mendoza L."/>
            <person name="Galagan J."/>
            <person name="Nusbaum C."/>
            <person name="Birren B."/>
        </authorList>
    </citation>
    <scope>NUCLEOTIDE SEQUENCE [LARGE SCALE GENOMIC DNA]</scope>
    <source>
        <strain evidence="2">H88</strain>
    </source>
</reference>
<evidence type="ECO:0000313" key="2">
    <source>
        <dbReference type="Proteomes" id="UP000008142"/>
    </source>
</evidence>